<feature type="domain" description="Amidohydrolase-related" evidence="2">
    <location>
        <begin position="156"/>
        <end position="377"/>
    </location>
</feature>
<dbReference type="InterPro" id="IPR006680">
    <property type="entry name" value="Amidohydro-rel"/>
</dbReference>
<dbReference type="AlphaFoldDB" id="A0A9P6KJW0"/>
<name>A0A9P6KJW0_9PLEO</name>
<comment type="similarity">
    <text evidence="1">Belongs to the metallo-dependent hydrolases superfamily.</text>
</comment>
<dbReference type="PANTHER" id="PTHR43569:SF2">
    <property type="entry name" value="AMIDOHYDROLASE-RELATED DOMAIN-CONTAINING PROTEIN"/>
    <property type="match status" value="1"/>
</dbReference>
<comment type="caution">
    <text evidence="3">The sequence shown here is derived from an EMBL/GenBank/DDBJ whole genome shotgun (WGS) entry which is preliminary data.</text>
</comment>
<dbReference type="Pfam" id="PF04909">
    <property type="entry name" value="Amidohydro_2"/>
    <property type="match status" value="1"/>
</dbReference>
<evidence type="ECO:0000313" key="4">
    <source>
        <dbReference type="Proteomes" id="UP000756921"/>
    </source>
</evidence>
<dbReference type="Gene3D" id="3.20.20.140">
    <property type="entry name" value="Metal-dependent hydrolases"/>
    <property type="match status" value="1"/>
</dbReference>
<dbReference type="Proteomes" id="UP000756921">
    <property type="component" value="Unassembled WGS sequence"/>
</dbReference>
<evidence type="ECO:0000256" key="1">
    <source>
        <dbReference type="ARBA" id="ARBA00038310"/>
    </source>
</evidence>
<keyword evidence="4" id="KW-1185">Reference proteome</keyword>
<dbReference type="InterPro" id="IPR032466">
    <property type="entry name" value="Metal_Hydrolase"/>
</dbReference>
<accession>A0A9P6KJW0</accession>
<dbReference type="GO" id="GO:0016787">
    <property type="term" value="F:hydrolase activity"/>
    <property type="evidence" value="ECO:0007669"/>
    <property type="project" value="InterPro"/>
</dbReference>
<evidence type="ECO:0000259" key="2">
    <source>
        <dbReference type="Pfam" id="PF04909"/>
    </source>
</evidence>
<dbReference type="PANTHER" id="PTHR43569">
    <property type="entry name" value="AMIDOHYDROLASE"/>
    <property type="match status" value="1"/>
</dbReference>
<sequence>MPPTILDSHIHLWPSTATSPKDHAWMTPGLPLAKRHGVQDYAAATAAAPVRLAGFVYVETDRHVPSASVDLRPGSSLGEGDVEAELRAWARAPLEEFAFLRRVVEGRVQEGDGARGDDGAMLKGMVIWAPFHVQEEVFGTFLRLARDVLGEEAWARVVGFRLHLTREPWLTSERRYLLQGRTAEEVKSIIGNERFVRNVKFACGKEERRLAFDVGIDAHRDGIEALEAVVALIEGVEEEEGVNFVLNHLCKPDLSTPTWPSFPRWQACMGRLSSHLNVYMKLSGALNEFAPSAAPASVDAVLDTLRPYLDCVLQSFGAHRVLFGSDWPVCNVGGPKGEARNWGFWVVVVERYLEEKGLSEKDKEWVWAKSAAAAYGIKELR</sequence>
<dbReference type="OrthoDB" id="2135488at2759"/>
<evidence type="ECO:0000313" key="3">
    <source>
        <dbReference type="EMBL" id="KAF9728951.1"/>
    </source>
</evidence>
<reference evidence="3" key="1">
    <citation type="journal article" date="2020" name="Mol. Plant Microbe Interact.">
        <title>Genome Sequence of the Biocontrol Agent Coniothyrium minitans strain Conio (IMI 134523).</title>
        <authorList>
            <person name="Patel D."/>
            <person name="Shittu T.A."/>
            <person name="Baroncelli R."/>
            <person name="Muthumeenakshi S."/>
            <person name="Osborne T.H."/>
            <person name="Janganan T.K."/>
            <person name="Sreenivasaprasad S."/>
        </authorList>
    </citation>
    <scope>NUCLEOTIDE SEQUENCE</scope>
    <source>
        <strain evidence="3">Conio</strain>
    </source>
</reference>
<dbReference type="SUPFAM" id="SSF51556">
    <property type="entry name" value="Metallo-dependent hydrolases"/>
    <property type="match status" value="1"/>
</dbReference>
<gene>
    <name evidence="3" type="ORF">PMIN01_12641</name>
</gene>
<proteinExistence type="inferred from homology"/>
<dbReference type="EMBL" id="WJXW01000017">
    <property type="protein sequence ID" value="KAF9728951.1"/>
    <property type="molecule type" value="Genomic_DNA"/>
</dbReference>
<protein>
    <submittedName>
        <fullName evidence="3">Amidohydrolase family protein</fullName>
    </submittedName>
</protein>
<organism evidence="3 4">
    <name type="scientific">Paraphaeosphaeria minitans</name>
    <dbReference type="NCBI Taxonomy" id="565426"/>
    <lineage>
        <taxon>Eukaryota</taxon>
        <taxon>Fungi</taxon>
        <taxon>Dikarya</taxon>
        <taxon>Ascomycota</taxon>
        <taxon>Pezizomycotina</taxon>
        <taxon>Dothideomycetes</taxon>
        <taxon>Pleosporomycetidae</taxon>
        <taxon>Pleosporales</taxon>
        <taxon>Massarineae</taxon>
        <taxon>Didymosphaeriaceae</taxon>
        <taxon>Paraphaeosphaeria</taxon>
    </lineage>
</organism>
<dbReference type="InterPro" id="IPR052350">
    <property type="entry name" value="Metallo-dep_Lactonases"/>
</dbReference>